<dbReference type="HAMAP" id="MF_01547">
    <property type="entry name" value="RNA_methyltr_E"/>
    <property type="match status" value="1"/>
</dbReference>
<keyword evidence="4 8" id="KW-0489">Methyltransferase</keyword>
<dbReference type="InterPro" id="IPR050082">
    <property type="entry name" value="RNA_methyltr_RlmE"/>
</dbReference>
<evidence type="ECO:0000256" key="8">
    <source>
        <dbReference type="HAMAP-Rule" id="MF_03163"/>
    </source>
</evidence>
<comment type="function">
    <text evidence="8">Probable methyltransferase involved in the processing of the 34S pre-rRNA to 18S rRNA and in 40S ribosomal subunit formation.</text>
</comment>
<evidence type="ECO:0000256" key="4">
    <source>
        <dbReference type="ARBA" id="ARBA00022603"/>
    </source>
</evidence>
<dbReference type="PANTHER" id="PTHR10920">
    <property type="entry name" value="RIBOSOMAL RNA METHYLTRANSFERASE"/>
    <property type="match status" value="1"/>
</dbReference>
<dbReference type="InterPro" id="IPR012920">
    <property type="entry name" value="rRNA_MeTfrase_SPB1-like_C"/>
</dbReference>
<evidence type="ECO:0000256" key="1">
    <source>
        <dbReference type="ARBA" id="ARBA00004604"/>
    </source>
</evidence>
<feature type="binding site" evidence="8">
    <location>
        <position position="117"/>
    </location>
    <ligand>
        <name>S-adenosyl-L-methionine</name>
        <dbReference type="ChEBI" id="CHEBI:59789"/>
    </ligand>
</feature>
<gene>
    <name evidence="8" type="primary">FTSJ3</name>
    <name evidence="13" type="ORF">AMELA_G00136770</name>
</gene>
<evidence type="ECO:0000256" key="3">
    <source>
        <dbReference type="ARBA" id="ARBA00022552"/>
    </source>
</evidence>
<evidence type="ECO:0000259" key="10">
    <source>
        <dbReference type="Pfam" id="PF01728"/>
    </source>
</evidence>
<keyword evidence="7 8" id="KW-0539">Nucleus</keyword>
<protein>
    <recommendedName>
        <fullName evidence="8">pre-rRNA processing protein FTSJ3</fullName>
        <ecNumber evidence="8">2.1.1.-</ecNumber>
    </recommendedName>
    <alternativeName>
        <fullName evidence="8">2'-O-ribose RNA methyltransferase SPB1 homolog</fullName>
    </alternativeName>
    <alternativeName>
        <fullName evidence="8">Protein ftsJ homolog 3</fullName>
    </alternativeName>
    <alternativeName>
        <fullName evidence="8">Putative rRNA methyltransferase 3</fullName>
    </alternativeName>
</protein>
<dbReference type="Pfam" id="PF07780">
    <property type="entry name" value="Spb1_C"/>
    <property type="match status" value="1"/>
</dbReference>
<feature type="region of interest" description="Disordered" evidence="9">
    <location>
        <begin position="330"/>
        <end position="377"/>
    </location>
</feature>
<dbReference type="GO" id="GO:0030687">
    <property type="term" value="C:preribosome, large subunit precursor"/>
    <property type="evidence" value="ECO:0007669"/>
    <property type="project" value="TreeGrafter"/>
</dbReference>
<keyword evidence="8" id="KW-0175">Coiled coil</keyword>
<accession>A0A7J6AJZ9</accession>
<dbReference type="Gene3D" id="3.40.50.150">
    <property type="entry name" value="Vaccinia Virus protein VP39"/>
    <property type="match status" value="1"/>
</dbReference>
<dbReference type="GO" id="GO:0008650">
    <property type="term" value="F:rRNA (uridine-2'-O-)-methyltransferase activity"/>
    <property type="evidence" value="ECO:0007669"/>
    <property type="project" value="TreeGrafter"/>
</dbReference>
<feature type="compositionally biased region" description="Polar residues" evidence="9">
    <location>
        <begin position="557"/>
        <end position="566"/>
    </location>
</feature>
<evidence type="ECO:0000256" key="2">
    <source>
        <dbReference type="ARBA" id="ARBA00022517"/>
    </source>
</evidence>
<evidence type="ECO:0000313" key="13">
    <source>
        <dbReference type="EMBL" id="KAF4083153.1"/>
    </source>
</evidence>
<evidence type="ECO:0000256" key="7">
    <source>
        <dbReference type="ARBA" id="ARBA00023242"/>
    </source>
</evidence>
<dbReference type="GO" id="GO:0000463">
    <property type="term" value="P:maturation of LSU-rRNA from tricistronic rRNA transcript (SSU-rRNA, 5.8S rRNA, LSU-rRNA)"/>
    <property type="evidence" value="ECO:0007669"/>
    <property type="project" value="TreeGrafter"/>
</dbReference>
<feature type="compositionally biased region" description="Basic and acidic residues" evidence="9">
    <location>
        <begin position="518"/>
        <end position="529"/>
    </location>
</feature>
<dbReference type="EC" id="2.1.1.-" evidence="8"/>
<evidence type="ECO:0000256" key="6">
    <source>
        <dbReference type="ARBA" id="ARBA00022691"/>
    </source>
</evidence>
<evidence type="ECO:0000313" key="14">
    <source>
        <dbReference type="Proteomes" id="UP000593565"/>
    </source>
</evidence>
<dbReference type="InterPro" id="IPR029063">
    <property type="entry name" value="SAM-dependent_MTases_sf"/>
</dbReference>
<dbReference type="HAMAP" id="MF_03163">
    <property type="entry name" value="RNA_methyltr_E_SPB1"/>
    <property type="match status" value="1"/>
</dbReference>
<dbReference type="Pfam" id="PF01728">
    <property type="entry name" value="FtsJ"/>
    <property type="match status" value="1"/>
</dbReference>
<dbReference type="PANTHER" id="PTHR10920:SF13">
    <property type="entry name" value="PRE-RRNA 2'-O-RIBOSE RNA METHYLTRANSFERASE FTSJ3"/>
    <property type="match status" value="1"/>
</dbReference>
<feature type="region of interest" description="Disordered" evidence="9">
    <location>
        <begin position="494"/>
        <end position="536"/>
    </location>
</feature>
<comment type="subcellular location">
    <subcellularLocation>
        <location evidence="1 8">Nucleus</location>
        <location evidence="1 8">Nucleolus</location>
    </subcellularLocation>
</comment>
<comment type="subunit">
    <text evidence="8">Interacts with NIP7.</text>
</comment>
<organism evidence="13 14">
    <name type="scientific">Ameiurus melas</name>
    <name type="common">Black bullhead</name>
    <name type="synonym">Silurus melas</name>
    <dbReference type="NCBI Taxonomy" id="219545"/>
    <lineage>
        <taxon>Eukaryota</taxon>
        <taxon>Metazoa</taxon>
        <taxon>Chordata</taxon>
        <taxon>Craniata</taxon>
        <taxon>Vertebrata</taxon>
        <taxon>Euteleostomi</taxon>
        <taxon>Actinopterygii</taxon>
        <taxon>Neopterygii</taxon>
        <taxon>Teleostei</taxon>
        <taxon>Ostariophysi</taxon>
        <taxon>Siluriformes</taxon>
        <taxon>Ictaluridae</taxon>
        <taxon>Ameiurus</taxon>
    </lineage>
</organism>
<evidence type="ECO:0000259" key="12">
    <source>
        <dbReference type="Pfam" id="PF11861"/>
    </source>
</evidence>
<keyword evidence="14" id="KW-1185">Reference proteome</keyword>
<feature type="active site" description="Proton acceptor" evidence="8">
    <location>
        <position position="157"/>
    </location>
</feature>
<dbReference type="AlphaFoldDB" id="A0A7J6AJZ9"/>
<dbReference type="FunFam" id="3.40.50.150:FF:000004">
    <property type="entry name" value="AdoMet-dependent rRNA methyltransferase SPB1"/>
    <property type="match status" value="1"/>
</dbReference>
<evidence type="ECO:0000256" key="5">
    <source>
        <dbReference type="ARBA" id="ARBA00022679"/>
    </source>
</evidence>
<feature type="binding site" evidence="8">
    <location>
        <position position="76"/>
    </location>
    <ligand>
        <name>S-adenosyl-L-methionine</name>
        <dbReference type="ChEBI" id="CHEBI:59789"/>
    </ligand>
</feature>
<dbReference type="EMBL" id="JAAGNN010000011">
    <property type="protein sequence ID" value="KAF4083153.1"/>
    <property type="molecule type" value="Genomic_DNA"/>
</dbReference>
<name>A0A7J6AJZ9_AMEME</name>
<feature type="domain" description="Ribosomal RNA methyltransferase SPB1-like C-terminal" evidence="11">
    <location>
        <begin position="613"/>
        <end position="824"/>
    </location>
</feature>
<sequence length="844" mass="95890">MGKKLKVGKTRKDKFYHLAKETGYRSRSSFKLIQLNRKFQFLQKARALLDLCAAPGGWLQVASKFMPVSSLIIGVDLVPIRPIPSVVTLQEDITTDKCRQALKKELQTWKVDVVLNDGAPNVGANWQHDAFSQAHLTLMALKLACEFLNKGGTFITKVFRSKDYQPLMWIFQQFFKKVQATKPQASRNESAEIFVVCQGFLAPDKIDNKFFDPKHAFKEVEVQVKTVKELTTSKKPKAEGYADGDLIQYHTFSVTAFLRAENPVDFLSKASEITFDDPVMESHIATSSEIKECCKDIKLLGRKELRLLLSWRSKLRKYLARKLKEEAKHLDEEISLSSSDDEIDAEKPRKKKEVVDKKDDDEAEDEDEEEEMEKQLAEVKAEEIAELKRKKKKLLKERRKQRERVEMKMDLPGVSIADAGDSSMFSLSTINKAKDLNKLTLGDMTGADALVDEGGEEDVYISESESDLVSLASDLDDDDLAEIEEKEKQLKKLPKKKVSFAAVDEDEDEEEQGNKLLVDLEGKNEKQDRQTSMWFSKDIFSELDLGGDEDALRELKQTQFLHSKQTAGKGKKRKAEEEPAQKEEEEATTPSQEAVEAAGGEEDSDDDSDSDSSDDDEEEIARMKKTSGSGELAGDDDDFQEVPVESTSKRARILDAEGLALGAQIATSKKRCRDLINESFHRFSSSQETGEIPVWFLDDERKHRKKPIPLTQEMVEEYKQKWKEINARPIKRLAEAKARKKRRMLKKMEQAKKKAEAVVNTVDISEREKMAQLRGIYKKAGVGKEKREVTYVVAKKGAGRKIRRPPGVKGVFRVVDGRMKKDLLKERGGHYRHRGLCVCFLRVC</sequence>
<dbReference type="InterPro" id="IPR028589">
    <property type="entry name" value="SPB1-like"/>
</dbReference>
<dbReference type="InterPro" id="IPR015507">
    <property type="entry name" value="rRNA-MeTfrase_E"/>
</dbReference>
<dbReference type="OrthoDB" id="289250at2759"/>
<dbReference type="GO" id="GO:0016435">
    <property type="term" value="F:rRNA (guanine) methyltransferase activity"/>
    <property type="evidence" value="ECO:0007669"/>
    <property type="project" value="TreeGrafter"/>
</dbReference>
<dbReference type="GO" id="GO:0000466">
    <property type="term" value="P:maturation of 5.8S rRNA from tricistronic rRNA transcript (SSU-rRNA, 5.8S rRNA, LSU-rRNA)"/>
    <property type="evidence" value="ECO:0007669"/>
    <property type="project" value="TreeGrafter"/>
</dbReference>
<proteinExistence type="inferred from homology"/>
<keyword evidence="5 8" id="KW-0808">Transferase</keyword>
<feature type="compositionally biased region" description="Acidic residues" evidence="9">
    <location>
        <begin position="599"/>
        <end position="619"/>
    </location>
</feature>
<dbReference type="GO" id="GO:0030688">
    <property type="term" value="C:preribosome, small subunit precursor"/>
    <property type="evidence" value="ECO:0007669"/>
    <property type="project" value="UniProtKB-UniRule"/>
</dbReference>
<feature type="binding site" evidence="8">
    <location>
        <position position="56"/>
    </location>
    <ligand>
        <name>S-adenosyl-L-methionine</name>
        <dbReference type="ChEBI" id="CHEBI:59789"/>
    </ligand>
</feature>
<feature type="binding site" evidence="8">
    <location>
        <position position="58"/>
    </location>
    <ligand>
        <name>S-adenosyl-L-methionine</name>
        <dbReference type="ChEBI" id="CHEBI:59789"/>
    </ligand>
</feature>
<reference evidence="13 14" key="1">
    <citation type="submission" date="2020-02" db="EMBL/GenBank/DDBJ databases">
        <title>A chromosome-scale genome assembly of the black bullhead catfish (Ameiurus melas).</title>
        <authorList>
            <person name="Wen M."/>
            <person name="Zham M."/>
            <person name="Cabau C."/>
            <person name="Klopp C."/>
            <person name="Donnadieu C."/>
            <person name="Roques C."/>
            <person name="Bouchez O."/>
            <person name="Lampietro C."/>
            <person name="Jouanno E."/>
            <person name="Herpin A."/>
            <person name="Louis A."/>
            <person name="Berthelot C."/>
            <person name="Parey E."/>
            <person name="Roest-Crollius H."/>
            <person name="Braasch I."/>
            <person name="Postlethwait J."/>
            <person name="Robinson-Rechavi M."/>
            <person name="Echchiki A."/>
            <person name="Begum T."/>
            <person name="Montfort J."/>
            <person name="Schartl M."/>
            <person name="Bobe J."/>
            <person name="Guiguen Y."/>
        </authorList>
    </citation>
    <scope>NUCLEOTIDE SEQUENCE [LARGE SCALE GENOMIC DNA]</scope>
    <source>
        <strain evidence="13">M_S1</strain>
        <tissue evidence="13">Blood</tissue>
    </source>
</reference>
<comment type="catalytic activity">
    <reaction evidence="8">
        <text>a ribonucleotide in rRNA + S-adenosyl-L-methionine = a 2'-O-methylribonucleotide in rRNA + S-adenosyl-L-homocysteine + H(+)</text>
        <dbReference type="Rhea" id="RHEA:48628"/>
        <dbReference type="Rhea" id="RHEA-COMP:12164"/>
        <dbReference type="Rhea" id="RHEA-COMP:12165"/>
        <dbReference type="ChEBI" id="CHEBI:15378"/>
        <dbReference type="ChEBI" id="CHEBI:57856"/>
        <dbReference type="ChEBI" id="CHEBI:59789"/>
        <dbReference type="ChEBI" id="CHEBI:90675"/>
        <dbReference type="ChEBI" id="CHEBI:90676"/>
    </reaction>
</comment>
<feature type="domain" description="DUF3381" evidence="12">
    <location>
        <begin position="232"/>
        <end position="404"/>
    </location>
</feature>
<keyword evidence="2 8" id="KW-0690">Ribosome biogenesis</keyword>
<dbReference type="SUPFAM" id="SSF53335">
    <property type="entry name" value="S-adenosyl-L-methionine-dependent methyltransferases"/>
    <property type="match status" value="1"/>
</dbReference>
<dbReference type="Pfam" id="PF11861">
    <property type="entry name" value="DUF3381"/>
    <property type="match status" value="1"/>
</dbReference>
<keyword evidence="6 8" id="KW-0949">S-adenosyl-L-methionine</keyword>
<dbReference type="InterPro" id="IPR024576">
    <property type="entry name" value="rRNA_MeTfrase_Spb1_DUF3381"/>
</dbReference>
<feature type="domain" description="Ribosomal RNA methyltransferase FtsJ" evidence="10">
    <location>
        <begin position="24"/>
        <end position="200"/>
    </location>
</feature>
<dbReference type="InterPro" id="IPR002877">
    <property type="entry name" value="RNA_MeTrfase_FtsJ_dom"/>
</dbReference>
<feature type="compositionally biased region" description="Acidic residues" evidence="9">
    <location>
        <begin position="361"/>
        <end position="372"/>
    </location>
</feature>
<comment type="caution">
    <text evidence="13">The sequence shown here is derived from an EMBL/GenBank/DDBJ whole genome shotgun (WGS) entry which is preliminary data.</text>
</comment>
<evidence type="ECO:0000259" key="11">
    <source>
        <dbReference type="Pfam" id="PF07780"/>
    </source>
</evidence>
<feature type="region of interest" description="Disordered" evidence="9">
    <location>
        <begin position="556"/>
        <end position="650"/>
    </location>
</feature>
<dbReference type="GO" id="GO:0005730">
    <property type="term" value="C:nucleolus"/>
    <property type="evidence" value="ECO:0007669"/>
    <property type="project" value="UniProtKB-SubCell"/>
</dbReference>
<feature type="binding site" evidence="8">
    <location>
        <position position="92"/>
    </location>
    <ligand>
        <name>S-adenosyl-L-methionine</name>
        <dbReference type="ChEBI" id="CHEBI:59789"/>
    </ligand>
</feature>
<dbReference type="Proteomes" id="UP000593565">
    <property type="component" value="Unassembled WGS sequence"/>
</dbReference>
<comment type="similarity">
    <text evidence="8">Belongs to the class I-like SAM-binding methyltransferase superfamily. RNA methyltransferase RlmE family. SPB1 subfamily.</text>
</comment>
<feature type="coiled-coil region" evidence="8">
    <location>
        <begin position="731"/>
        <end position="768"/>
    </location>
</feature>
<evidence type="ECO:0000256" key="9">
    <source>
        <dbReference type="SAM" id="MobiDB-lite"/>
    </source>
</evidence>
<keyword evidence="3 8" id="KW-0698">rRNA processing</keyword>